<sequence>MRECSSFCNVESMRKAAFHCYYILQPSNNGVMDKCFSGCGKYQLEVQRQVKMNSLDITYHQISHLLCAVGDGFLCDSVCSLPTILHSYWLHQTGRLLSIAVTKGYFTKKYFLKKSVICAFYT</sequence>
<dbReference type="AlphaFoldDB" id="A0AA39TA50"/>
<name>A0AA39TA50_ACESA</name>
<accession>A0AA39TA50</accession>
<proteinExistence type="predicted"/>
<dbReference type="Proteomes" id="UP001168877">
    <property type="component" value="Unassembled WGS sequence"/>
</dbReference>
<dbReference type="EMBL" id="JAUESC010000001">
    <property type="protein sequence ID" value="KAK0606712.1"/>
    <property type="molecule type" value="Genomic_DNA"/>
</dbReference>
<comment type="caution">
    <text evidence="1">The sequence shown here is derived from an EMBL/GenBank/DDBJ whole genome shotgun (WGS) entry which is preliminary data.</text>
</comment>
<evidence type="ECO:0000313" key="1">
    <source>
        <dbReference type="EMBL" id="KAK0606712.1"/>
    </source>
</evidence>
<reference evidence="1" key="1">
    <citation type="journal article" date="2022" name="Plant J.">
        <title>Strategies of tolerance reflected in two North American maple genomes.</title>
        <authorList>
            <person name="McEvoy S.L."/>
            <person name="Sezen U.U."/>
            <person name="Trouern-Trend A."/>
            <person name="McMahon S.M."/>
            <person name="Schaberg P.G."/>
            <person name="Yang J."/>
            <person name="Wegrzyn J.L."/>
            <person name="Swenson N.G."/>
        </authorList>
    </citation>
    <scope>NUCLEOTIDE SEQUENCE</scope>
    <source>
        <strain evidence="1">NS2018</strain>
    </source>
</reference>
<protein>
    <submittedName>
        <fullName evidence="1">Uncharacterized protein</fullName>
    </submittedName>
</protein>
<gene>
    <name evidence="1" type="ORF">LWI29_003226</name>
</gene>
<evidence type="ECO:0000313" key="2">
    <source>
        <dbReference type="Proteomes" id="UP001168877"/>
    </source>
</evidence>
<keyword evidence="2" id="KW-1185">Reference proteome</keyword>
<reference evidence="1" key="2">
    <citation type="submission" date="2023-06" db="EMBL/GenBank/DDBJ databases">
        <authorList>
            <person name="Swenson N.G."/>
            <person name="Wegrzyn J.L."/>
            <person name="Mcevoy S.L."/>
        </authorList>
    </citation>
    <scope>NUCLEOTIDE SEQUENCE</scope>
    <source>
        <strain evidence="1">NS2018</strain>
        <tissue evidence="1">Leaf</tissue>
    </source>
</reference>
<organism evidence="1 2">
    <name type="scientific">Acer saccharum</name>
    <name type="common">Sugar maple</name>
    <dbReference type="NCBI Taxonomy" id="4024"/>
    <lineage>
        <taxon>Eukaryota</taxon>
        <taxon>Viridiplantae</taxon>
        <taxon>Streptophyta</taxon>
        <taxon>Embryophyta</taxon>
        <taxon>Tracheophyta</taxon>
        <taxon>Spermatophyta</taxon>
        <taxon>Magnoliopsida</taxon>
        <taxon>eudicotyledons</taxon>
        <taxon>Gunneridae</taxon>
        <taxon>Pentapetalae</taxon>
        <taxon>rosids</taxon>
        <taxon>malvids</taxon>
        <taxon>Sapindales</taxon>
        <taxon>Sapindaceae</taxon>
        <taxon>Hippocastanoideae</taxon>
        <taxon>Acereae</taxon>
        <taxon>Acer</taxon>
    </lineage>
</organism>